<keyword evidence="2" id="KW-1185">Reference proteome</keyword>
<proteinExistence type="predicted"/>
<organism evidence="1 2">
    <name type="scientific">Catharanthus roseus</name>
    <name type="common">Madagascar periwinkle</name>
    <name type="synonym">Vinca rosea</name>
    <dbReference type="NCBI Taxonomy" id="4058"/>
    <lineage>
        <taxon>Eukaryota</taxon>
        <taxon>Viridiplantae</taxon>
        <taxon>Streptophyta</taxon>
        <taxon>Embryophyta</taxon>
        <taxon>Tracheophyta</taxon>
        <taxon>Spermatophyta</taxon>
        <taxon>Magnoliopsida</taxon>
        <taxon>eudicotyledons</taxon>
        <taxon>Gunneridae</taxon>
        <taxon>Pentapetalae</taxon>
        <taxon>asterids</taxon>
        <taxon>lamiids</taxon>
        <taxon>Gentianales</taxon>
        <taxon>Apocynaceae</taxon>
        <taxon>Rauvolfioideae</taxon>
        <taxon>Vinceae</taxon>
        <taxon>Catharanthinae</taxon>
        <taxon>Catharanthus</taxon>
    </lineage>
</organism>
<reference evidence="2" key="1">
    <citation type="journal article" date="2023" name="Nat. Plants">
        <title>Single-cell RNA sequencing provides a high-resolution roadmap for understanding the multicellular compartmentation of specialized metabolism.</title>
        <authorList>
            <person name="Sun S."/>
            <person name="Shen X."/>
            <person name="Li Y."/>
            <person name="Li Y."/>
            <person name="Wang S."/>
            <person name="Li R."/>
            <person name="Zhang H."/>
            <person name="Shen G."/>
            <person name="Guo B."/>
            <person name="Wei J."/>
            <person name="Xu J."/>
            <person name="St-Pierre B."/>
            <person name="Chen S."/>
            <person name="Sun C."/>
        </authorList>
    </citation>
    <scope>NUCLEOTIDE SEQUENCE [LARGE SCALE GENOMIC DNA]</scope>
</reference>
<protein>
    <submittedName>
        <fullName evidence="1">Uncharacterized protein</fullName>
    </submittedName>
</protein>
<comment type="caution">
    <text evidence="1">The sequence shown here is derived from an EMBL/GenBank/DDBJ whole genome shotgun (WGS) entry which is preliminary data.</text>
</comment>
<gene>
    <name evidence="1" type="ORF">M9H77_26363</name>
</gene>
<evidence type="ECO:0000313" key="2">
    <source>
        <dbReference type="Proteomes" id="UP001060085"/>
    </source>
</evidence>
<dbReference type="EMBL" id="CM044706">
    <property type="protein sequence ID" value="KAI5657570.1"/>
    <property type="molecule type" value="Genomic_DNA"/>
</dbReference>
<dbReference type="Proteomes" id="UP001060085">
    <property type="component" value="Linkage Group LG06"/>
</dbReference>
<name>A0ACC0AB02_CATRO</name>
<evidence type="ECO:0000313" key="1">
    <source>
        <dbReference type="EMBL" id="KAI5657570.1"/>
    </source>
</evidence>
<sequence length="251" mass="29745">MMMEQEQDYYYSEQEQSLELDYTKEKKNYPTDHSKKKKGENSVKRFSDEQVKSLESMFGQGTKIEPRKKIELARNLGLQPRQVSIWFQNKRARWKSKQIEQEYGLLRDNFDDLNQQFKSLKEENESLLQQVQTLRSRLRNSIENGVQRESENGNDENCDKEELKEKEKHRGALYWDDDDDDDDDEQKTGLEKGKNCNNNVCVDGRRSLASSHSHSQTDDHHHNKEEEQYWCNFPTAGDLLDESSSGWWNHI</sequence>
<accession>A0ACC0AB02</accession>